<keyword evidence="1" id="KW-0812">Transmembrane</keyword>
<comment type="caution">
    <text evidence="2">The sequence shown here is derived from an EMBL/GenBank/DDBJ whole genome shotgun (WGS) entry which is preliminary data.</text>
</comment>
<reference evidence="2 3" key="1">
    <citation type="submission" date="2020-01" db="EMBL/GenBank/DDBJ databases">
        <title>Spongiivirga citrea KCTC 32990T.</title>
        <authorList>
            <person name="Wang G."/>
        </authorList>
    </citation>
    <scope>NUCLEOTIDE SEQUENCE [LARGE SCALE GENOMIC DNA]</scope>
    <source>
        <strain evidence="2 3">KCTC 32990</strain>
    </source>
</reference>
<keyword evidence="1" id="KW-1133">Transmembrane helix</keyword>
<evidence type="ECO:0008006" key="4">
    <source>
        <dbReference type="Google" id="ProtNLM"/>
    </source>
</evidence>
<accession>A0A6M0CPK8</accession>
<dbReference type="RefSeq" id="WP_164031885.1">
    <property type="nucleotide sequence ID" value="NZ_JAABOQ010000003.1"/>
</dbReference>
<feature type="transmembrane region" description="Helical" evidence="1">
    <location>
        <begin position="72"/>
        <end position="92"/>
    </location>
</feature>
<protein>
    <recommendedName>
        <fullName evidence="4">TonB C-terminal domain-containing protein</fullName>
    </recommendedName>
</protein>
<keyword evidence="3" id="KW-1185">Reference proteome</keyword>
<evidence type="ECO:0000313" key="2">
    <source>
        <dbReference type="EMBL" id="NER17417.1"/>
    </source>
</evidence>
<dbReference type="AlphaFoldDB" id="A0A6M0CPK8"/>
<evidence type="ECO:0000256" key="1">
    <source>
        <dbReference type="SAM" id="Phobius"/>
    </source>
</evidence>
<evidence type="ECO:0000313" key="3">
    <source>
        <dbReference type="Proteomes" id="UP000474296"/>
    </source>
</evidence>
<dbReference type="EMBL" id="JAABOQ010000003">
    <property type="protein sequence ID" value="NER17417.1"/>
    <property type="molecule type" value="Genomic_DNA"/>
</dbReference>
<proteinExistence type="predicted"/>
<name>A0A6M0CPK8_9FLAO</name>
<dbReference type="SUPFAM" id="SSF74653">
    <property type="entry name" value="TolA/TonB C-terminal domain"/>
    <property type="match status" value="1"/>
</dbReference>
<sequence length="618" mass="69618">METYNDIITYINQYLNNELSASEKSDFKKKLETDTDLKEAYEDQLIFLGGFERVQLKNEISNARSGYIKAKWIKGIFIAGLVIVLGVVAFQITQKEEAVITPPVVEEESVFVEDTLKVEEEKQEILYTETDSITDKSKIILVEKSSIVEEISNEKSAVEETDIITEEATVSEEKEVAIAIEKPDFDPIRKSPETYLVNTEKEITIICKEGTKLTFKKHSFINKKTKKLVRGKVDLKVEEYYKLADIVLADLSTSSNGQLLETGGMLRITAKKNGQELELDKTKPMTIEFPKKKNKEGMQLFYGEENEDGINWVLSEIEKSEIDSLIPFEPKAIILEEFENVDVPFAVVDEVPVFPGCEDVVESQQRACFQSKLKSFIAANLNNDLPESLGIVGRQTVYVNFVIDSTGSISRIRSRGDYTFLNQEAERVIGLIPRMIPGRQRGRDVNVPFSIPIDFNVNTKNVILGSDQVFRKRKSDSATRATFQARIENRDPSTLSTPEINAYVFSGTKLGWINCDRFRGANQKMIVKIKDAKGSKIKLVFKNIRSVLPGRVLSNAVDFGSVPSNIPALLLAIKKIDGKLYLAIKELKTAKGLQLDLDFKEMTLKQIREAVEKATATE</sequence>
<gene>
    <name evidence="2" type="ORF">GWK10_09355</name>
</gene>
<keyword evidence="1" id="KW-0472">Membrane</keyword>
<organism evidence="2 3">
    <name type="scientific">Spongiivirga citrea</name>
    <dbReference type="NCBI Taxonomy" id="1481457"/>
    <lineage>
        <taxon>Bacteria</taxon>
        <taxon>Pseudomonadati</taxon>
        <taxon>Bacteroidota</taxon>
        <taxon>Flavobacteriia</taxon>
        <taxon>Flavobacteriales</taxon>
        <taxon>Flavobacteriaceae</taxon>
        <taxon>Spongiivirga</taxon>
    </lineage>
</organism>
<dbReference type="Proteomes" id="UP000474296">
    <property type="component" value="Unassembled WGS sequence"/>
</dbReference>
<dbReference type="Gene3D" id="3.30.1150.10">
    <property type="match status" value="1"/>
</dbReference>